<evidence type="ECO:0000259" key="2">
    <source>
        <dbReference type="PROSITE" id="PS50033"/>
    </source>
</evidence>
<gene>
    <name evidence="3" type="ORF">SPLIT_LOCUS7161</name>
</gene>
<dbReference type="Pfam" id="PF09409">
    <property type="entry name" value="PUB"/>
    <property type="match status" value="1"/>
</dbReference>
<feature type="compositionally biased region" description="Basic and acidic residues" evidence="1">
    <location>
        <begin position="42"/>
        <end position="56"/>
    </location>
</feature>
<dbReference type="GO" id="GO:0005737">
    <property type="term" value="C:cytoplasm"/>
    <property type="evidence" value="ECO:0007669"/>
    <property type="project" value="TreeGrafter"/>
</dbReference>
<dbReference type="CDD" id="cd10460">
    <property type="entry name" value="PUB_UBXD1"/>
    <property type="match status" value="1"/>
</dbReference>
<dbReference type="InterPro" id="IPR029071">
    <property type="entry name" value="Ubiquitin-like_domsf"/>
</dbReference>
<protein>
    <recommendedName>
        <fullName evidence="2">UBX domain-containing protein</fullName>
    </recommendedName>
</protein>
<dbReference type="SUPFAM" id="SSF143503">
    <property type="entry name" value="PUG domain-like"/>
    <property type="match status" value="2"/>
</dbReference>
<dbReference type="AlphaFoldDB" id="A0A9P0I9G8"/>
<dbReference type="InterPro" id="IPR018997">
    <property type="entry name" value="PUB_domain"/>
</dbReference>
<feature type="region of interest" description="Disordered" evidence="1">
    <location>
        <begin position="11"/>
        <end position="56"/>
    </location>
</feature>
<keyword evidence="4" id="KW-1185">Reference proteome</keyword>
<dbReference type="PROSITE" id="PS50033">
    <property type="entry name" value="UBX"/>
    <property type="match status" value="1"/>
</dbReference>
<sequence>MTDRIKKFFQKKKTDARFKMAGPGHKLSESTLSSQSSNVQCSKKEVPMKRSGLSEESKVAAEAALSRLQQKRENPSFNTSLAAIQAQVKKELENERANQMSEASASKSMTTPSEIHKREIEDVPRNYAASGVYFKCPLISNDILPRDEWKKNIKTFLYEQLEEERGLTACLIIQSCNNNREKVDTCVETLCKYLENIITQPEEEKFQKIRMSNRPQLCASLAAFYPAQRIWRMICRQQFFRTDTTFKPLRKERRVFAERVQPIEGSMELLLAAGFIQQKVPNADGMEEDFLVFQKENVPSVESLVTLIDGLRTAEPIQLELDRNLQVLLPSQAANKVQLPPSFYALSPEEIKREQQLRQEAIERSQMLRTKAMREKDEIREMRKYKFAIIRVRFPDGILLQGTFSVYERYNDIHEFVRENLEHDLPFVLSMPTGHKVTLEEDANKTLIDLRLVPATILTFAWHSSVAEQIHNSPNKDVFLKPEVMVLVQEV</sequence>
<dbReference type="EMBL" id="LR824555">
    <property type="protein sequence ID" value="CAH1641805.1"/>
    <property type="molecule type" value="Genomic_DNA"/>
</dbReference>
<dbReference type="Gene3D" id="3.10.20.90">
    <property type="entry name" value="Phosphatidylinositol 3-kinase Catalytic Subunit, Chain A, domain 1"/>
    <property type="match status" value="1"/>
</dbReference>
<evidence type="ECO:0000256" key="1">
    <source>
        <dbReference type="SAM" id="MobiDB-lite"/>
    </source>
</evidence>
<dbReference type="SUPFAM" id="SSF54236">
    <property type="entry name" value="Ubiquitin-like"/>
    <property type="match status" value="1"/>
</dbReference>
<evidence type="ECO:0000313" key="3">
    <source>
        <dbReference type="EMBL" id="CAH1641805.1"/>
    </source>
</evidence>
<dbReference type="Proteomes" id="UP001153321">
    <property type="component" value="Chromosome 24"/>
</dbReference>
<evidence type="ECO:0000313" key="4">
    <source>
        <dbReference type="Proteomes" id="UP001153321"/>
    </source>
</evidence>
<dbReference type="InterPro" id="IPR042774">
    <property type="entry name" value="UBXN6_PUB"/>
</dbReference>
<name>A0A9P0I9G8_SPOLI</name>
<feature type="domain" description="UBX" evidence="2">
    <location>
        <begin position="390"/>
        <end position="460"/>
    </location>
</feature>
<reference evidence="3" key="1">
    <citation type="submission" date="2022-02" db="EMBL/GenBank/DDBJ databases">
        <authorList>
            <person name="King R."/>
        </authorList>
    </citation>
    <scope>NUCLEOTIDE SEQUENCE</scope>
</reference>
<dbReference type="InterPro" id="IPR036339">
    <property type="entry name" value="PUB-like_dom_sf"/>
</dbReference>
<proteinExistence type="predicted"/>
<dbReference type="PANTHER" id="PTHR23153:SF38">
    <property type="entry name" value="UBX DOMAIN-CONTAINING PROTEIN 6"/>
    <property type="match status" value="1"/>
</dbReference>
<dbReference type="InterPro" id="IPR001012">
    <property type="entry name" value="UBX_dom"/>
</dbReference>
<dbReference type="CDD" id="cd16119">
    <property type="entry name" value="UBX_UBXN6"/>
    <property type="match status" value="1"/>
</dbReference>
<dbReference type="PANTHER" id="PTHR23153">
    <property type="entry name" value="UBX-RELATED"/>
    <property type="match status" value="1"/>
</dbReference>
<organism evidence="3 4">
    <name type="scientific">Spodoptera littoralis</name>
    <name type="common">Egyptian cotton leafworm</name>
    <dbReference type="NCBI Taxonomy" id="7109"/>
    <lineage>
        <taxon>Eukaryota</taxon>
        <taxon>Metazoa</taxon>
        <taxon>Ecdysozoa</taxon>
        <taxon>Arthropoda</taxon>
        <taxon>Hexapoda</taxon>
        <taxon>Insecta</taxon>
        <taxon>Pterygota</taxon>
        <taxon>Neoptera</taxon>
        <taxon>Endopterygota</taxon>
        <taxon>Lepidoptera</taxon>
        <taxon>Glossata</taxon>
        <taxon>Ditrysia</taxon>
        <taxon>Noctuoidea</taxon>
        <taxon>Noctuidae</taxon>
        <taxon>Amphipyrinae</taxon>
        <taxon>Spodoptera</taxon>
    </lineage>
</organism>
<dbReference type="Gene3D" id="1.20.58.2190">
    <property type="match status" value="2"/>
</dbReference>
<dbReference type="Pfam" id="PF00789">
    <property type="entry name" value="UBX"/>
    <property type="match status" value="1"/>
</dbReference>
<accession>A0A9P0I9G8</accession>
<feature type="compositionally biased region" description="Low complexity" evidence="1">
    <location>
        <begin position="29"/>
        <end position="41"/>
    </location>
</feature>